<dbReference type="RefSeq" id="XP_024742293.1">
    <property type="nucleotide sequence ID" value="XM_024873879.1"/>
</dbReference>
<gene>
    <name evidence="1" type="ORF">K444DRAFT_518565</name>
</gene>
<reference evidence="1 2" key="1">
    <citation type="submission" date="2016-04" db="EMBL/GenBank/DDBJ databases">
        <title>A degradative enzymes factory behind the ericoid mycorrhizal symbiosis.</title>
        <authorList>
            <consortium name="DOE Joint Genome Institute"/>
            <person name="Martino E."/>
            <person name="Morin E."/>
            <person name="Grelet G."/>
            <person name="Kuo A."/>
            <person name="Kohler A."/>
            <person name="Daghino S."/>
            <person name="Barry K."/>
            <person name="Choi C."/>
            <person name="Cichocki N."/>
            <person name="Clum A."/>
            <person name="Copeland A."/>
            <person name="Hainaut M."/>
            <person name="Haridas S."/>
            <person name="Labutti K."/>
            <person name="Lindquist E."/>
            <person name="Lipzen A."/>
            <person name="Khouja H.-R."/>
            <person name="Murat C."/>
            <person name="Ohm R."/>
            <person name="Olson A."/>
            <person name="Spatafora J."/>
            <person name="Veneault-Fourrey C."/>
            <person name="Henrissat B."/>
            <person name="Grigoriev I."/>
            <person name="Martin F."/>
            <person name="Perotto S."/>
        </authorList>
    </citation>
    <scope>NUCLEOTIDE SEQUENCE [LARGE SCALE GENOMIC DNA]</scope>
    <source>
        <strain evidence="1 2">E</strain>
    </source>
</reference>
<accession>A0A2J6TQV5</accession>
<dbReference type="OrthoDB" id="2922289at2759"/>
<dbReference type="STRING" id="1095630.A0A2J6TQV5"/>
<name>A0A2J6TQV5_9HELO</name>
<evidence type="ECO:0000313" key="2">
    <source>
        <dbReference type="Proteomes" id="UP000235371"/>
    </source>
</evidence>
<dbReference type="EMBL" id="KZ613746">
    <property type="protein sequence ID" value="PMD65389.1"/>
    <property type="molecule type" value="Genomic_DNA"/>
</dbReference>
<evidence type="ECO:0000313" key="1">
    <source>
        <dbReference type="EMBL" id="PMD65389.1"/>
    </source>
</evidence>
<sequence length="781" mass="90817">MTPIESAPTNPDGWVEIAAGPETEKLAGKVALEAAGHSSLLLYNWNLLGQILDRHEDSLRKRWIKKTKVWRKTILSKAWYPNMPLCHRPDIDHLATEKKKLLEEGILVKRPVNTFIWPYINMEDLIRDKPILCLLNTRARYSPATFVDHELEFCRLGLDTDTIVPPLKLNGYTMHLDGETVESYGKLVAWGDNSNPRAGFKPGDGMLILEIQEQVMEFLVKWCEAVLNKPADVLVSQFPIGPRLGPVVIVSQWPTIEILATYAPYVIPVETNFYRLKDFINARYSAAQDHIWALREDPGYFQDTVLQYSEHRAELILDSIGNVHWTYDNPQFWDRTLSTVVDNAYRAVAVWDVLAKQVRLVISLQKKYARELDPRYPLPPEYRKHVQLLRGLLLHSSKNPHTNMNNMLPASPRVRNLWERENLNGKVMAKIRCDIDEERDPLLWVYLKLQNDDEYHRYGHKDLVDEMEKLVFAQPEQNERISLLVAGQFSDLGLSVLMQHEIENYHPWAAEFKSDQSSDIWIIGQLPQLYSHVLEFGRHRLSFTLNKVGHPFRSDFSYPCDQHQTRDNAITMWRAEKNLDIFWEEVDKQYEAMTGKALNETFAHHFSVKHELERMPEWIEPYKEDFIEMDGRNEVKVKAKDLTKTISSLKRQNKNSPTNYAASQAVLLDTMKGVFKLDPRAFRVFKALFHTPSDEDGPEAISWGDFLYFMSAMEFSPLKLCGNLWHFSNRFIRPIQFFAPQPDSRVFLRAAMRMGRRLRRTYDWNPEMFVLDNGKGKGKSS</sequence>
<dbReference type="PANTHER" id="PTHR40788">
    <property type="entry name" value="CLR5 DOMAIN-CONTAINING PROTEIN-RELATED"/>
    <property type="match status" value="1"/>
</dbReference>
<protein>
    <submittedName>
        <fullName evidence="1">Uncharacterized protein</fullName>
    </submittedName>
</protein>
<dbReference type="PANTHER" id="PTHR40788:SF2">
    <property type="entry name" value="CLR5 DOMAIN-CONTAINING PROTEIN"/>
    <property type="match status" value="1"/>
</dbReference>
<dbReference type="Proteomes" id="UP000235371">
    <property type="component" value="Unassembled WGS sequence"/>
</dbReference>
<dbReference type="InParanoid" id="A0A2J6TQV5"/>
<dbReference type="AlphaFoldDB" id="A0A2J6TQV5"/>
<dbReference type="GeneID" id="36581959"/>
<proteinExistence type="predicted"/>
<keyword evidence="2" id="KW-1185">Reference proteome</keyword>
<organism evidence="1 2">
    <name type="scientific">Hyaloscypha bicolor E</name>
    <dbReference type="NCBI Taxonomy" id="1095630"/>
    <lineage>
        <taxon>Eukaryota</taxon>
        <taxon>Fungi</taxon>
        <taxon>Dikarya</taxon>
        <taxon>Ascomycota</taxon>
        <taxon>Pezizomycotina</taxon>
        <taxon>Leotiomycetes</taxon>
        <taxon>Helotiales</taxon>
        <taxon>Hyaloscyphaceae</taxon>
        <taxon>Hyaloscypha</taxon>
        <taxon>Hyaloscypha bicolor</taxon>
    </lineage>
</organism>